<protein>
    <submittedName>
        <fullName evidence="2">Uncharacterized protein</fullName>
    </submittedName>
</protein>
<gene>
    <name evidence="2" type="ORF">COY10_01640</name>
</gene>
<keyword evidence="1" id="KW-0472">Membrane</keyword>
<comment type="caution">
    <text evidence="2">The sequence shown here is derived from an EMBL/GenBank/DDBJ whole genome shotgun (WGS) entry which is preliminary data.</text>
</comment>
<keyword evidence="1" id="KW-0812">Transmembrane</keyword>
<dbReference type="AlphaFoldDB" id="A0A2M7UDX8"/>
<accession>A0A2M7UDX8</accession>
<dbReference type="Pfam" id="PF18895">
    <property type="entry name" value="T4SS_pilin"/>
    <property type="match status" value="1"/>
</dbReference>
<sequence length="137" mass="14939">MTNFQKKLLSLLILFGIFSANFVLAIGLEGPIVPCGTKSSGRDCTLCDLWQLASNIITFISFNLAIPLGVFLFVVAGAIFLVSGGSPKMIEWAKTIFTNTVVGLIIIYISWLFIDTLLKTIAQGSFVGAWNQFPVCR</sequence>
<evidence type="ECO:0000256" key="1">
    <source>
        <dbReference type="SAM" id="Phobius"/>
    </source>
</evidence>
<reference evidence="3" key="1">
    <citation type="submission" date="2017-09" db="EMBL/GenBank/DDBJ databases">
        <title>Depth-based differentiation of microbial function through sediment-hosted aquifers and enrichment of novel symbionts in the deep terrestrial subsurface.</title>
        <authorList>
            <person name="Probst A.J."/>
            <person name="Ladd B."/>
            <person name="Jarett J.K."/>
            <person name="Geller-Mcgrath D.E."/>
            <person name="Sieber C.M.K."/>
            <person name="Emerson J.B."/>
            <person name="Anantharaman K."/>
            <person name="Thomas B.C."/>
            <person name="Malmstrom R."/>
            <person name="Stieglmeier M."/>
            <person name="Klingl A."/>
            <person name="Woyke T."/>
            <person name="Ryan C.M."/>
            <person name="Banfield J.F."/>
        </authorList>
    </citation>
    <scope>NUCLEOTIDE SEQUENCE [LARGE SCALE GENOMIC DNA]</scope>
</reference>
<dbReference type="EMBL" id="PFOH01000043">
    <property type="protein sequence ID" value="PIZ69391.1"/>
    <property type="molecule type" value="Genomic_DNA"/>
</dbReference>
<feature type="transmembrane region" description="Helical" evidence="1">
    <location>
        <begin position="96"/>
        <end position="114"/>
    </location>
</feature>
<name>A0A2M7UDX8_9BACT</name>
<keyword evidence="1" id="KW-1133">Transmembrane helix</keyword>
<feature type="transmembrane region" description="Helical" evidence="1">
    <location>
        <begin position="56"/>
        <end position="84"/>
    </location>
</feature>
<evidence type="ECO:0000313" key="2">
    <source>
        <dbReference type="EMBL" id="PIZ69391.1"/>
    </source>
</evidence>
<dbReference type="InterPro" id="IPR043993">
    <property type="entry name" value="T4SS_pilin"/>
</dbReference>
<evidence type="ECO:0000313" key="3">
    <source>
        <dbReference type="Proteomes" id="UP000231688"/>
    </source>
</evidence>
<organism evidence="2 3">
    <name type="scientific">Candidatus Portnoybacteria bacterium CG_4_10_14_0_2_um_filter_43_36</name>
    <dbReference type="NCBI Taxonomy" id="1974798"/>
    <lineage>
        <taxon>Bacteria</taxon>
        <taxon>Candidatus Portnoyibacteriota</taxon>
    </lineage>
</organism>
<dbReference type="Proteomes" id="UP000231688">
    <property type="component" value="Unassembled WGS sequence"/>
</dbReference>
<proteinExistence type="predicted"/>